<comment type="pathway">
    <text evidence="3">Amino-acid biosynthesis; ergothioneine biosynthesis.</text>
</comment>
<dbReference type="Proteomes" id="UP001501444">
    <property type="component" value="Unassembled WGS sequence"/>
</dbReference>
<evidence type="ECO:0000256" key="2">
    <source>
        <dbReference type="ARBA" id="ARBA00022679"/>
    </source>
</evidence>
<dbReference type="NCBIfam" id="TIGR03438">
    <property type="entry name" value="egtD_ergothio"/>
    <property type="match status" value="1"/>
</dbReference>
<comment type="subunit">
    <text evidence="3">Monomer.</text>
</comment>
<keyword evidence="6" id="KW-1185">Reference proteome</keyword>
<feature type="domain" description="Histidine-specific methyltransferase SAM-dependent" evidence="4">
    <location>
        <begin position="22"/>
        <end position="323"/>
    </location>
</feature>
<evidence type="ECO:0000256" key="1">
    <source>
        <dbReference type="ARBA" id="ARBA00022603"/>
    </source>
</evidence>
<evidence type="ECO:0000313" key="5">
    <source>
        <dbReference type="EMBL" id="GAA2336595.1"/>
    </source>
</evidence>
<keyword evidence="2 3" id="KW-0808">Transferase</keyword>
<proteinExistence type="inferred from homology"/>
<feature type="binding site" evidence="3">
    <location>
        <begin position="285"/>
        <end position="287"/>
    </location>
    <ligand>
        <name>L-histidine</name>
        <dbReference type="ChEBI" id="CHEBI:57595"/>
    </ligand>
</feature>
<evidence type="ECO:0000256" key="3">
    <source>
        <dbReference type="HAMAP-Rule" id="MF_02037"/>
    </source>
</evidence>
<sequence>MTVPELDLDVHLTAEDLAAALRADARRGLTATPKWLPPKYFYDARGSALFEEITRLREYYPTRAEREILAERAGAIARRTGAKVLVELGSGSSEKTRLLLDALREHGTLGSFVPLDVSGAALRDALAALRTDYPDLHLHGIVADFVNHLEVLPESGTRLVAFLGGTIGNLVPAERAAFLAGVRARLSPGEWLLIGADLVKNPAVLVPAYDDAAGVTAEFNRNVLHVLNRELHADFNPSLFAHVALWDPANEWIEMRLRATRPMTVHVADLGLDVSFAGGEELRTEVSAKFRPGRLANELAAAGFAVRDRWTDTLGRFSLTLAAAV</sequence>
<feature type="binding site" evidence="3">
    <location>
        <begin position="144"/>
        <end position="145"/>
    </location>
    <ligand>
        <name>S-adenosyl-L-methionine</name>
        <dbReference type="ChEBI" id="CHEBI:59789"/>
    </ligand>
</feature>
<feature type="binding site" evidence="3">
    <location>
        <position position="169"/>
    </location>
    <ligand>
        <name>L-histidine</name>
        <dbReference type="ChEBI" id="CHEBI:57595"/>
    </ligand>
</feature>
<evidence type="ECO:0000313" key="6">
    <source>
        <dbReference type="Proteomes" id="UP001501444"/>
    </source>
</evidence>
<dbReference type="Gene3D" id="3.40.50.150">
    <property type="entry name" value="Vaccinia Virus protein VP39"/>
    <property type="match status" value="1"/>
</dbReference>
<dbReference type="HAMAP" id="MF_02037">
    <property type="entry name" value="EgtD"/>
    <property type="match status" value="1"/>
</dbReference>
<comment type="caution">
    <text evidence="5">The sequence shown here is derived from an EMBL/GenBank/DDBJ whole genome shotgun (WGS) entry which is preliminary data.</text>
</comment>
<comment type="catalytic activity">
    <reaction evidence="3">
        <text>L-histidine + 3 S-adenosyl-L-methionine = hercynine + 3 S-adenosyl-L-homocysteine + 3 H(+)</text>
        <dbReference type="Rhea" id="RHEA:38471"/>
        <dbReference type="ChEBI" id="CHEBI:15378"/>
        <dbReference type="ChEBI" id="CHEBI:15781"/>
        <dbReference type="ChEBI" id="CHEBI:57595"/>
        <dbReference type="ChEBI" id="CHEBI:57856"/>
        <dbReference type="ChEBI" id="CHEBI:59789"/>
        <dbReference type="EC" id="2.1.1.44"/>
    </reaction>
</comment>
<dbReference type="PANTHER" id="PTHR43397:SF1">
    <property type="entry name" value="ERGOTHIONEINE BIOSYNTHESIS PROTEIN 1"/>
    <property type="match status" value="1"/>
</dbReference>
<accession>A0ABN3FSD1</accession>
<feature type="binding site" evidence="3">
    <location>
        <position position="89"/>
    </location>
    <ligand>
        <name>S-adenosyl-L-methionine</name>
        <dbReference type="ChEBI" id="CHEBI:59789"/>
    </ligand>
</feature>
<comment type="similarity">
    <text evidence="3">Belongs to the methyltransferase superfamily. EgtD family.</text>
</comment>
<dbReference type="InterPro" id="IPR032888">
    <property type="entry name" value="EgtD_Actinobacteria"/>
</dbReference>
<dbReference type="InterPro" id="IPR029063">
    <property type="entry name" value="SAM-dependent_MTases_sf"/>
</dbReference>
<organism evidence="5 6">
    <name type="scientific">Dactylosporangium salmoneum</name>
    <dbReference type="NCBI Taxonomy" id="53361"/>
    <lineage>
        <taxon>Bacteria</taxon>
        <taxon>Bacillati</taxon>
        <taxon>Actinomycetota</taxon>
        <taxon>Actinomycetes</taxon>
        <taxon>Micromonosporales</taxon>
        <taxon>Micromonosporaceae</taxon>
        <taxon>Dactylosporangium</taxon>
    </lineage>
</organism>
<name>A0ABN3FSD1_9ACTN</name>
<reference evidence="5 6" key="1">
    <citation type="journal article" date="2019" name="Int. J. Syst. Evol. Microbiol.">
        <title>The Global Catalogue of Microorganisms (GCM) 10K type strain sequencing project: providing services to taxonomists for standard genome sequencing and annotation.</title>
        <authorList>
            <consortium name="The Broad Institute Genomics Platform"/>
            <consortium name="The Broad Institute Genome Sequencing Center for Infectious Disease"/>
            <person name="Wu L."/>
            <person name="Ma J."/>
        </authorList>
    </citation>
    <scope>NUCLEOTIDE SEQUENCE [LARGE SCALE GENOMIC DNA]</scope>
    <source>
        <strain evidence="5 6">JCM 3272</strain>
    </source>
</reference>
<keyword evidence="1 3" id="KW-0489">Methyltransferase</keyword>
<dbReference type="PIRSF" id="PIRSF018005">
    <property type="entry name" value="UCP018005"/>
    <property type="match status" value="1"/>
</dbReference>
<feature type="binding site" evidence="3">
    <location>
        <position position="116"/>
    </location>
    <ligand>
        <name>S-adenosyl-L-methionine</name>
        <dbReference type="ChEBI" id="CHEBI:59789"/>
    </ligand>
</feature>
<dbReference type="EMBL" id="BAAARV010000016">
    <property type="protein sequence ID" value="GAA2336595.1"/>
    <property type="molecule type" value="Genomic_DNA"/>
</dbReference>
<feature type="binding site" evidence="3">
    <location>
        <position position="95"/>
    </location>
    <ligand>
        <name>S-adenosyl-L-methionine</name>
        <dbReference type="ChEBI" id="CHEBI:59789"/>
    </ligand>
</feature>
<evidence type="ECO:0000259" key="4">
    <source>
        <dbReference type="Pfam" id="PF10017"/>
    </source>
</evidence>
<protein>
    <recommendedName>
        <fullName evidence="3">Histidine N-alpha-methyltransferase</fullName>
        <ecNumber evidence="3">2.1.1.44</ecNumber>
    </recommendedName>
    <alternativeName>
        <fullName evidence="3">Histidine trimethyltransferase</fullName>
    </alternativeName>
</protein>
<dbReference type="PANTHER" id="PTHR43397">
    <property type="entry name" value="ERGOTHIONEINE BIOSYNTHESIS PROTEIN 1"/>
    <property type="match status" value="1"/>
</dbReference>
<dbReference type="InterPro" id="IPR035094">
    <property type="entry name" value="EgtD"/>
</dbReference>
<dbReference type="InterPro" id="IPR019257">
    <property type="entry name" value="MeTrfase_dom"/>
</dbReference>
<dbReference type="Pfam" id="PF10017">
    <property type="entry name" value="Methyltransf_33"/>
    <property type="match status" value="1"/>
</dbReference>
<comment type="function">
    <text evidence="3">Catalyzes the SAM-dependent triple methylation of the alpha-amino group of histidine to form hercynine, a step in the biosynthesis pathway of ergothioneine.</text>
</comment>
<keyword evidence="3" id="KW-0949">S-adenosyl-L-methionine</keyword>
<dbReference type="InterPro" id="IPR051128">
    <property type="entry name" value="EgtD_Methyltrsf_superfamily"/>
</dbReference>
<dbReference type="EC" id="2.1.1.44" evidence="3"/>
<feature type="binding site" evidence="3">
    <location>
        <position position="59"/>
    </location>
    <ligand>
        <name>L-histidine</name>
        <dbReference type="ChEBI" id="CHEBI:57595"/>
    </ligand>
</feature>
<dbReference type="SUPFAM" id="SSF53335">
    <property type="entry name" value="S-adenosyl-L-methionine-dependent methyltransferases"/>
    <property type="match status" value="1"/>
</dbReference>
<dbReference type="InterPro" id="IPR017804">
    <property type="entry name" value="MeTrfase_EgtD-like"/>
</dbReference>
<gene>
    <name evidence="3 5" type="primary">egtD</name>
    <name evidence="5" type="ORF">GCM10010170_017130</name>
</gene>
<feature type="binding site" evidence="3">
    <location>
        <position position="209"/>
    </location>
    <ligand>
        <name>L-histidine</name>
        <dbReference type="ChEBI" id="CHEBI:57595"/>
    </ligand>
</feature>